<evidence type="ECO:0000256" key="3">
    <source>
        <dbReference type="ARBA" id="ARBA00004947"/>
    </source>
</evidence>
<evidence type="ECO:0000256" key="2">
    <source>
        <dbReference type="ARBA" id="ARBA00004496"/>
    </source>
</evidence>
<comment type="similarity">
    <text evidence="4 10">Belongs to the galactose-1-phosphate uridylyltransferase type 2 family.</text>
</comment>
<dbReference type="GO" id="GO:0006012">
    <property type="term" value="P:galactose metabolic process"/>
    <property type="evidence" value="ECO:0007669"/>
    <property type="project" value="UniProtKB-UniRule"/>
</dbReference>
<keyword evidence="9 10" id="KW-0119">Carbohydrate metabolism</keyword>
<reference evidence="13 14" key="1">
    <citation type="submission" date="2016-10" db="EMBL/GenBank/DDBJ databases">
        <authorList>
            <person name="de Groot N.N."/>
        </authorList>
    </citation>
    <scope>NUCLEOTIDE SEQUENCE [LARGE SCALE GENOMIC DNA]</scope>
    <source>
        <strain evidence="13 14">CGMCC 1.6134</strain>
    </source>
</reference>
<dbReference type="GO" id="GO:0008108">
    <property type="term" value="F:UDP-glucose:hexose-1-phosphate uridylyltransferase activity"/>
    <property type="evidence" value="ECO:0007669"/>
    <property type="project" value="UniProtKB-UniRule"/>
</dbReference>
<evidence type="ECO:0000256" key="9">
    <source>
        <dbReference type="ARBA" id="ARBA00023277"/>
    </source>
</evidence>
<proteinExistence type="inferred from homology"/>
<evidence type="ECO:0000259" key="11">
    <source>
        <dbReference type="Pfam" id="PF01087"/>
    </source>
</evidence>
<dbReference type="Pfam" id="PF02744">
    <property type="entry name" value="GalP_UDP_tr_C"/>
    <property type="match status" value="1"/>
</dbReference>
<dbReference type="InterPro" id="IPR005849">
    <property type="entry name" value="GalP_Utransf_N"/>
</dbReference>
<keyword evidence="7 10" id="KW-0548">Nucleotidyltransferase</keyword>
<dbReference type="NCBIfam" id="NF003629">
    <property type="entry name" value="PRK05270.1-2"/>
    <property type="match status" value="1"/>
</dbReference>
<dbReference type="Proteomes" id="UP000199668">
    <property type="component" value="Unassembled WGS sequence"/>
</dbReference>
<evidence type="ECO:0000256" key="10">
    <source>
        <dbReference type="HAMAP-Rule" id="MF_00571"/>
    </source>
</evidence>
<evidence type="ECO:0000256" key="1">
    <source>
        <dbReference type="ARBA" id="ARBA00001107"/>
    </source>
</evidence>
<keyword evidence="8 10" id="KW-0299">Galactose metabolism</keyword>
<dbReference type="Pfam" id="PF01087">
    <property type="entry name" value="GalP_UDP_transf"/>
    <property type="match status" value="1"/>
</dbReference>
<dbReference type="InterPro" id="IPR000766">
    <property type="entry name" value="GalP_uridyl_Trfase_II"/>
</dbReference>
<evidence type="ECO:0000313" key="13">
    <source>
        <dbReference type="EMBL" id="SFL85688.1"/>
    </source>
</evidence>
<keyword evidence="5 10" id="KW-0963">Cytoplasm</keyword>
<dbReference type="PIRSF" id="PIRSF006005">
    <property type="entry name" value="GalT_BS"/>
    <property type="match status" value="1"/>
</dbReference>
<evidence type="ECO:0000256" key="6">
    <source>
        <dbReference type="ARBA" id="ARBA00022679"/>
    </source>
</evidence>
<dbReference type="InterPro" id="IPR005850">
    <property type="entry name" value="GalP_Utransf_C"/>
</dbReference>
<name>A0A1I4L3R5_9BACI</name>
<dbReference type="AlphaFoldDB" id="A0A1I4L3R5"/>
<feature type="domain" description="Galactose-1-phosphate uridyl transferase N-terminal" evidence="11">
    <location>
        <begin position="69"/>
        <end position="234"/>
    </location>
</feature>
<dbReference type="OrthoDB" id="2293at2"/>
<comment type="catalytic activity">
    <reaction evidence="1 10">
        <text>alpha-D-galactose 1-phosphate + UDP-alpha-D-glucose = alpha-D-glucose 1-phosphate + UDP-alpha-D-galactose</text>
        <dbReference type="Rhea" id="RHEA:13989"/>
        <dbReference type="ChEBI" id="CHEBI:58336"/>
        <dbReference type="ChEBI" id="CHEBI:58601"/>
        <dbReference type="ChEBI" id="CHEBI:58885"/>
        <dbReference type="ChEBI" id="CHEBI:66914"/>
        <dbReference type="EC" id="2.7.7.12"/>
    </reaction>
</comment>
<comment type="pathway">
    <text evidence="3 10">Carbohydrate metabolism; galactose metabolism.</text>
</comment>
<evidence type="ECO:0000256" key="8">
    <source>
        <dbReference type="ARBA" id="ARBA00023144"/>
    </source>
</evidence>
<dbReference type="EC" id="2.7.7.12" evidence="10"/>
<sequence length="503" mass="57325">MMTVEKVCAWVESLVHQAGNLGLIASEDTVYCRNQLLLKLGIDDFCPDESQRLDEDIPGILEKISDAAETLGVTGSMTEEKEQLQASLMNVFIPLPSIVNERFYAKYEKDPKEATDYFYNLSRSSNYIQTKRIARNVHYEVESEYGTLDITINLSKPEKDPKEIEKERELKKEASYPLCVLCMENEGYGGRIGHPPRSNHRLIRVPLEGERWYLQYSPYVYYPEHCILLSEEHRDMVIGTQTFQRLLSFVSRFPHYFMGSNADIPIVGGSILSHDHYQGGRYDFALAEAPDDESFPLDAHPDVQASIVQWPMTVLRLRSDNPASLVSASSHILDVWTSYNDPGRKILSHTGETPHNTITPIARRRGRAFEMDLVLRNNRTDEEHPMGIFHPHEDVHHIKKENIGLIEVMGLAVLPKRLAGDLKEVEEYLLGRKETVAEEHQAWAEEMKAAHKPVEDEAEAADIVEKETGRKFLRVLEDAGVFKRTEDGKQGIHALLQTINDTK</sequence>
<evidence type="ECO:0000256" key="4">
    <source>
        <dbReference type="ARBA" id="ARBA00008706"/>
    </source>
</evidence>
<dbReference type="HAMAP" id="MF_00571">
    <property type="entry name" value="GalP_UDP_trans"/>
    <property type="match status" value="1"/>
</dbReference>
<dbReference type="PANTHER" id="PTHR39191">
    <property type="entry name" value="GALACTOSE-1-PHOSPHATE URIDYLYLTRANSFERASE"/>
    <property type="match status" value="1"/>
</dbReference>
<accession>A0A1I4L3R5</accession>
<keyword evidence="14" id="KW-1185">Reference proteome</keyword>
<feature type="domain" description="Galactose-1-phosphate uridyl transferase C-terminal" evidence="12">
    <location>
        <begin position="251"/>
        <end position="444"/>
    </location>
</feature>
<dbReference type="EMBL" id="FOTY01000006">
    <property type="protein sequence ID" value="SFL85688.1"/>
    <property type="molecule type" value="Genomic_DNA"/>
</dbReference>
<comment type="subcellular location">
    <subcellularLocation>
        <location evidence="2 10">Cytoplasm</location>
    </subcellularLocation>
</comment>
<keyword evidence="6 10" id="KW-0808">Transferase</keyword>
<evidence type="ECO:0000256" key="7">
    <source>
        <dbReference type="ARBA" id="ARBA00022695"/>
    </source>
</evidence>
<evidence type="ECO:0000256" key="5">
    <source>
        <dbReference type="ARBA" id="ARBA00022490"/>
    </source>
</evidence>
<evidence type="ECO:0000259" key="12">
    <source>
        <dbReference type="Pfam" id="PF02744"/>
    </source>
</evidence>
<dbReference type="STRING" id="266892.SAMN04488054_106152"/>
<dbReference type="GO" id="GO:0005737">
    <property type="term" value="C:cytoplasm"/>
    <property type="evidence" value="ECO:0007669"/>
    <property type="project" value="UniProtKB-SubCell"/>
</dbReference>
<protein>
    <recommendedName>
        <fullName evidence="10">Galactose-1-phosphate uridylyltransferase</fullName>
        <shortName evidence="10">Gal-1-P uridylyltransferase</shortName>
        <ecNumber evidence="10">2.7.7.12</ecNumber>
    </recommendedName>
    <alternativeName>
        <fullName evidence="10">UDP-glucose--hexose-1-phosphate uridylyltransferase</fullName>
    </alternativeName>
</protein>
<evidence type="ECO:0000313" key="14">
    <source>
        <dbReference type="Proteomes" id="UP000199668"/>
    </source>
</evidence>
<dbReference type="NCBIfam" id="TIGR01239">
    <property type="entry name" value="galT_2"/>
    <property type="match status" value="1"/>
</dbReference>
<organism evidence="13 14">
    <name type="scientific">Salibacterium qingdaonense</name>
    <dbReference type="NCBI Taxonomy" id="266892"/>
    <lineage>
        <taxon>Bacteria</taxon>
        <taxon>Bacillati</taxon>
        <taxon>Bacillota</taxon>
        <taxon>Bacilli</taxon>
        <taxon>Bacillales</taxon>
        <taxon>Bacillaceae</taxon>
    </lineage>
</organism>
<dbReference type="PANTHER" id="PTHR39191:SF1">
    <property type="entry name" value="DUF4922 DOMAIN-CONTAINING PROTEIN"/>
    <property type="match status" value="1"/>
</dbReference>
<dbReference type="UniPathway" id="UPA00214"/>
<gene>
    <name evidence="10" type="primary">galT</name>
    <name evidence="13" type="ORF">SAMN04488054_106152</name>
</gene>